<evidence type="ECO:0000313" key="1">
    <source>
        <dbReference type="EMBL" id="KAK1142568.1"/>
    </source>
</evidence>
<dbReference type="EMBL" id="JAOPJF010000049">
    <property type="protein sequence ID" value="KAK1142568.1"/>
    <property type="molecule type" value="Genomic_DNA"/>
</dbReference>
<accession>A0ACC3AYH2</accession>
<keyword evidence="2" id="KW-1185">Reference proteome</keyword>
<sequence>MIATNMNQPSWESFSSTCSRLECSTTSQDSCYASDEVSMTSTNLIATKTLTTALTAPFRPILKSILKRPCAQPEEGSESGYGSHEMSDGECINASDLSSESEDDDVLMDGCDDESDDEMYYETAWEDDTDESVSDGSDIVFGYDDEDEADSLECSFVSFESTGVRFAPEVSYIEAPYYSDADDEDDELQTGMTCHEMMELARASGRLHIAESDSSDVDMDDEYLDEDQISDHIKELPEEHPSDVADLDKRLFAAYMHGIQGIADPDYKARLRARTKEVKAGRTQSPYLDSQDPDYIYIDQALNHVIGSFHNLVTEEELDELVTINDTKGLSLRRPGAVESLDRYLMGKIEGLLSERLATDDVLISPEELSFFAGGVGFALDHWRPYVCH</sequence>
<gene>
    <name evidence="1" type="ORF">N8T08_007543</name>
</gene>
<organism evidence="1 2">
    <name type="scientific">Aspergillus melleus</name>
    <dbReference type="NCBI Taxonomy" id="138277"/>
    <lineage>
        <taxon>Eukaryota</taxon>
        <taxon>Fungi</taxon>
        <taxon>Dikarya</taxon>
        <taxon>Ascomycota</taxon>
        <taxon>Pezizomycotina</taxon>
        <taxon>Eurotiomycetes</taxon>
        <taxon>Eurotiomycetidae</taxon>
        <taxon>Eurotiales</taxon>
        <taxon>Aspergillaceae</taxon>
        <taxon>Aspergillus</taxon>
        <taxon>Aspergillus subgen. Circumdati</taxon>
    </lineage>
</organism>
<evidence type="ECO:0000313" key="2">
    <source>
        <dbReference type="Proteomes" id="UP001177260"/>
    </source>
</evidence>
<comment type="caution">
    <text evidence="1">The sequence shown here is derived from an EMBL/GenBank/DDBJ whole genome shotgun (WGS) entry which is preliminary data.</text>
</comment>
<proteinExistence type="predicted"/>
<reference evidence="1 2" key="1">
    <citation type="journal article" date="2023" name="ACS Omega">
        <title>Identification of the Neoaspergillic Acid Biosynthesis Gene Cluster by Establishing an In Vitro CRISPR-Ribonucleoprotein Genetic System in Aspergillus melleus.</title>
        <authorList>
            <person name="Yuan B."/>
            <person name="Grau M.F."/>
            <person name="Murata R.M."/>
            <person name="Torok T."/>
            <person name="Venkateswaran K."/>
            <person name="Stajich J.E."/>
            <person name="Wang C.C.C."/>
        </authorList>
    </citation>
    <scope>NUCLEOTIDE SEQUENCE [LARGE SCALE GENOMIC DNA]</scope>
    <source>
        <strain evidence="1 2">IMV 1140</strain>
    </source>
</reference>
<protein>
    <submittedName>
        <fullName evidence="1">Uncharacterized protein</fullName>
    </submittedName>
</protein>
<dbReference type="Proteomes" id="UP001177260">
    <property type="component" value="Unassembled WGS sequence"/>
</dbReference>
<name>A0ACC3AYH2_9EURO</name>